<dbReference type="AlphaFoldDB" id="A0A6B8N1R5"/>
<protein>
    <submittedName>
        <fullName evidence="1">Uncharacterized protein</fullName>
    </submittedName>
</protein>
<name>A0A6B8N1R5_KLEOX</name>
<organism evidence="1 2">
    <name type="scientific">Klebsiella oxytoca</name>
    <dbReference type="NCBI Taxonomy" id="571"/>
    <lineage>
        <taxon>Bacteria</taxon>
        <taxon>Pseudomonadati</taxon>
        <taxon>Pseudomonadota</taxon>
        <taxon>Gammaproteobacteria</taxon>
        <taxon>Enterobacterales</taxon>
        <taxon>Enterobacteriaceae</taxon>
        <taxon>Klebsiella/Raoultella group</taxon>
        <taxon>Klebsiella</taxon>
    </lineage>
</organism>
<dbReference type="EMBL" id="CP046115">
    <property type="protein sequence ID" value="QGN38551.1"/>
    <property type="molecule type" value="Genomic_DNA"/>
</dbReference>
<sequence length="61" mass="7152">MASLSVTAVRHNMPFNKNRFFRFHYHTLDNSSTGGMLSFSDITDVKWQKLISRRYTSILKV</sequence>
<evidence type="ECO:0000313" key="2">
    <source>
        <dbReference type="Proteomes" id="UP000427108"/>
    </source>
</evidence>
<reference evidence="1 2" key="1">
    <citation type="submission" date="2019-11" db="EMBL/GenBank/DDBJ databases">
        <title>Isolation and Application of One Kind of P-Hydroxybenzoic Acid Degrading Bacterium in Mitigating Cropping Obstacle of Cucumber.</title>
        <authorList>
            <person name="Wu F."/>
            <person name="An Y."/>
        </authorList>
    </citation>
    <scope>NUCLEOTIDE SEQUENCE [LARGE SCALE GENOMIC DNA]</scope>
    <source>
        <strain evidence="1 2">P620</strain>
    </source>
</reference>
<dbReference type="OrthoDB" id="6625718at2"/>
<dbReference type="Proteomes" id="UP000427108">
    <property type="component" value="Chromosome"/>
</dbReference>
<proteinExistence type="predicted"/>
<evidence type="ECO:0000313" key="1">
    <source>
        <dbReference type="EMBL" id="QGN38551.1"/>
    </source>
</evidence>
<gene>
    <name evidence="1" type="ORF">GJ746_15105</name>
</gene>
<accession>A0A6B8N1R5</accession>